<reference evidence="2 3" key="1">
    <citation type="submission" date="2024-05" db="EMBL/GenBank/DDBJ databases">
        <authorList>
            <person name="Duchaud E."/>
        </authorList>
    </citation>
    <scope>NUCLEOTIDE SEQUENCE [LARGE SCALE GENOMIC DNA]</scope>
    <source>
        <strain evidence="2">Ena-SAMPLE-TAB-13-05-2024-13:56:06:370-140302</strain>
    </source>
</reference>
<evidence type="ECO:0000256" key="1">
    <source>
        <dbReference type="SAM" id="Phobius"/>
    </source>
</evidence>
<keyword evidence="1" id="KW-0812">Transmembrane</keyword>
<gene>
    <name evidence="2" type="ORF">T190607A01A_20292</name>
</gene>
<dbReference type="Proteomes" id="UP001497416">
    <property type="component" value="Unassembled WGS sequence"/>
</dbReference>
<dbReference type="EMBL" id="CAXIXY010000004">
    <property type="protein sequence ID" value="CAL2084373.1"/>
    <property type="molecule type" value="Genomic_DNA"/>
</dbReference>
<keyword evidence="1" id="KW-0472">Membrane</keyword>
<protein>
    <submittedName>
        <fullName evidence="2">Uncharacterized protein</fullName>
    </submittedName>
</protein>
<keyword evidence="3" id="KW-1185">Reference proteome</keyword>
<organism evidence="2 3">
    <name type="scientific">Tenacibaculum platacis</name>
    <dbReference type="NCBI Taxonomy" id="3137852"/>
    <lineage>
        <taxon>Bacteria</taxon>
        <taxon>Pseudomonadati</taxon>
        <taxon>Bacteroidota</taxon>
        <taxon>Flavobacteriia</taxon>
        <taxon>Flavobacteriales</taxon>
        <taxon>Flavobacteriaceae</taxon>
        <taxon>Tenacibaculum</taxon>
    </lineage>
</organism>
<feature type="transmembrane region" description="Helical" evidence="1">
    <location>
        <begin position="12"/>
        <end position="36"/>
    </location>
</feature>
<keyword evidence="1" id="KW-1133">Transmembrane helix</keyword>
<dbReference type="RefSeq" id="WP_348711731.1">
    <property type="nucleotide sequence ID" value="NZ_CAXIXY010000004.1"/>
</dbReference>
<proteinExistence type="predicted"/>
<evidence type="ECO:0000313" key="3">
    <source>
        <dbReference type="Proteomes" id="UP001497416"/>
    </source>
</evidence>
<comment type="caution">
    <text evidence="2">The sequence shown here is derived from an EMBL/GenBank/DDBJ whole genome shotgun (WGS) entry which is preliminary data.</text>
</comment>
<evidence type="ECO:0000313" key="2">
    <source>
        <dbReference type="EMBL" id="CAL2084373.1"/>
    </source>
</evidence>
<accession>A0ABP1EP90</accession>
<name>A0ABP1EP90_9FLAO</name>
<sequence length="203" mass="24333">MKKFIELNKTKAVFMIKFCFIVFGTFFFGMTLILAYFNIETLNYNNYIFGFISTISLTFWISILAFFSWFLRNRKRTKLLQKHPLNKLSEIGFQDYLKNEKSKWFFTETIKAGYISNYFISLDLHEKSFKTISFKTFVDFQRFDSLKNERLKSKNITVNFLEASKDYNTKDIGKLSFNQLKNDLEEFTRILSYENLKPINDSY</sequence>
<feature type="transmembrane region" description="Helical" evidence="1">
    <location>
        <begin position="48"/>
        <end position="71"/>
    </location>
</feature>